<name>A0AAD7W595_9TELE</name>
<organism evidence="2 3">
    <name type="scientific">Aldrovandia affinis</name>
    <dbReference type="NCBI Taxonomy" id="143900"/>
    <lineage>
        <taxon>Eukaryota</taxon>
        <taxon>Metazoa</taxon>
        <taxon>Chordata</taxon>
        <taxon>Craniata</taxon>
        <taxon>Vertebrata</taxon>
        <taxon>Euteleostomi</taxon>
        <taxon>Actinopterygii</taxon>
        <taxon>Neopterygii</taxon>
        <taxon>Teleostei</taxon>
        <taxon>Notacanthiformes</taxon>
        <taxon>Halosauridae</taxon>
        <taxon>Aldrovandia</taxon>
    </lineage>
</organism>
<sequence length="73" mass="7913">MWRCGVTLEPAGRMEPADGDGAAAGLERRSHSGPDWWRLHASALQTQMFPLTTLTEPGQKGAQLQRAQLPSQG</sequence>
<accession>A0AAD7W595</accession>
<comment type="caution">
    <text evidence="2">The sequence shown here is derived from an EMBL/GenBank/DDBJ whole genome shotgun (WGS) entry which is preliminary data.</text>
</comment>
<evidence type="ECO:0000256" key="1">
    <source>
        <dbReference type="SAM" id="MobiDB-lite"/>
    </source>
</evidence>
<dbReference type="EMBL" id="JAINUG010000275">
    <property type="protein sequence ID" value="KAJ8384252.1"/>
    <property type="molecule type" value="Genomic_DNA"/>
</dbReference>
<dbReference type="AlphaFoldDB" id="A0AAD7W595"/>
<feature type="region of interest" description="Disordered" evidence="1">
    <location>
        <begin position="1"/>
        <end position="31"/>
    </location>
</feature>
<dbReference type="Proteomes" id="UP001221898">
    <property type="component" value="Unassembled WGS sequence"/>
</dbReference>
<gene>
    <name evidence="2" type="ORF">AAFF_G00207130</name>
</gene>
<proteinExistence type="predicted"/>
<evidence type="ECO:0000313" key="3">
    <source>
        <dbReference type="Proteomes" id="UP001221898"/>
    </source>
</evidence>
<evidence type="ECO:0000313" key="2">
    <source>
        <dbReference type="EMBL" id="KAJ8384252.1"/>
    </source>
</evidence>
<protein>
    <submittedName>
        <fullName evidence="2">Uncharacterized protein</fullName>
    </submittedName>
</protein>
<reference evidence="2" key="1">
    <citation type="journal article" date="2023" name="Science">
        <title>Genome structures resolve the early diversification of teleost fishes.</title>
        <authorList>
            <person name="Parey E."/>
            <person name="Louis A."/>
            <person name="Montfort J."/>
            <person name="Bouchez O."/>
            <person name="Roques C."/>
            <person name="Iampietro C."/>
            <person name="Lluch J."/>
            <person name="Castinel A."/>
            <person name="Donnadieu C."/>
            <person name="Desvignes T."/>
            <person name="Floi Bucao C."/>
            <person name="Jouanno E."/>
            <person name="Wen M."/>
            <person name="Mejri S."/>
            <person name="Dirks R."/>
            <person name="Jansen H."/>
            <person name="Henkel C."/>
            <person name="Chen W.J."/>
            <person name="Zahm M."/>
            <person name="Cabau C."/>
            <person name="Klopp C."/>
            <person name="Thompson A.W."/>
            <person name="Robinson-Rechavi M."/>
            <person name="Braasch I."/>
            <person name="Lecointre G."/>
            <person name="Bobe J."/>
            <person name="Postlethwait J.H."/>
            <person name="Berthelot C."/>
            <person name="Roest Crollius H."/>
            <person name="Guiguen Y."/>
        </authorList>
    </citation>
    <scope>NUCLEOTIDE SEQUENCE</scope>
    <source>
        <strain evidence="2">NC1722</strain>
    </source>
</reference>
<keyword evidence="3" id="KW-1185">Reference proteome</keyword>